<dbReference type="InterPro" id="IPR023401">
    <property type="entry name" value="ODC_N"/>
</dbReference>
<gene>
    <name evidence="1" type="ORF">ERL59_03330</name>
</gene>
<dbReference type="EMBL" id="SIJB01000007">
    <property type="protein sequence ID" value="NBI27991.1"/>
    <property type="molecule type" value="Genomic_DNA"/>
</dbReference>
<keyword evidence="2" id="KW-1185">Reference proteome</keyword>
<protein>
    <submittedName>
        <fullName evidence="1">2,3-diaminopropionate biosynthesis protein SbnB</fullName>
    </submittedName>
</protein>
<dbReference type="InterPro" id="IPR003462">
    <property type="entry name" value="ODC_Mu_crystall"/>
</dbReference>
<dbReference type="GO" id="GO:0005737">
    <property type="term" value="C:cytoplasm"/>
    <property type="evidence" value="ECO:0007669"/>
    <property type="project" value="TreeGrafter"/>
</dbReference>
<dbReference type="Proteomes" id="UP000448943">
    <property type="component" value="Unassembled WGS sequence"/>
</dbReference>
<sequence>MIVLNEKDINLLGIHWETLIKNIEKTVQCIQSNDFSQPIKPYLRYKNLKNRIIAMPAFVGGEIQMAGIKWIASFPENITKDIPRAHSVVILNEADTGIPMAMIHTPLISILRTASVSGLMLQQVLKIRKSKKINIGLIGWGPIGYYHYKMCTAVFGDLIKNIYLYDIKGINESKIDGKDINKVKIVDTWEEAYLHSDVFITCTVSDHRYINLKPKQGAVLLNVSLRDYQVNVMEQIETIVVDDWEEVCRENTDIEKFHLEKGLEKKDTMSLVEVVCDQALTKIDHHKTIMFNPMGMGVFDISIAAYYFNLAKNKGIGVLLD</sequence>
<dbReference type="Pfam" id="PF02423">
    <property type="entry name" value="OCD_Mu_crystall"/>
    <property type="match status" value="1"/>
</dbReference>
<dbReference type="Gene3D" id="3.30.1780.10">
    <property type="entry name" value="ornithine cyclodeaminase, domain 1"/>
    <property type="match status" value="1"/>
</dbReference>
<comment type="caution">
    <text evidence="1">The sequence shown here is derived from an EMBL/GenBank/DDBJ whole genome shotgun (WGS) entry which is preliminary data.</text>
</comment>
<evidence type="ECO:0000313" key="2">
    <source>
        <dbReference type="Proteomes" id="UP000448943"/>
    </source>
</evidence>
<organism evidence="1 2">
    <name type="scientific">Chengkuizengella marina</name>
    <dbReference type="NCBI Taxonomy" id="2507566"/>
    <lineage>
        <taxon>Bacteria</taxon>
        <taxon>Bacillati</taxon>
        <taxon>Bacillota</taxon>
        <taxon>Bacilli</taxon>
        <taxon>Bacillales</taxon>
        <taxon>Paenibacillaceae</taxon>
        <taxon>Chengkuizengella</taxon>
    </lineage>
</organism>
<name>A0A6N9PWV4_9BACL</name>
<dbReference type="Gene3D" id="3.40.50.720">
    <property type="entry name" value="NAD(P)-binding Rossmann-like Domain"/>
    <property type="match status" value="1"/>
</dbReference>
<dbReference type="PIRSF" id="PIRSF001439">
    <property type="entry name" value="CryM"/>
    <property type="match status" value="1"/>
</dbReference>
<proteinExistence type="predicted"/>
<dbReference type="InterPro" id="IPR036291">
    <property type="entry name" value="NAD(P)-bd_dom_sf"/>
</dbReference>
<dbReference type="OrthoDB" id="9792005at2"/>
<reference evidence="1 2" key="1">
    <citation type="submission" date="2019-01" db="EMBL/GenBank/DDBJ databases">
        <title>Chengkuizengella sp. nov., isolated from deep-sea sediment of East Pacific Ocean.</title>
        <authorList>
            <person name="Yang J."/>
            <person name="Lai Q."/>
            <person name="Shao Z."/>
        </authorList>
    </citation>
    <scope>NUCLEOTIDE SEQUENCE [LARGE SCALE GENOMIC DNA]</scope>
    <source>
        <strain evidence="1 2">YPA3-1-1</strain>
    </source>
</reference>
<dbReference type="AlphaFoldDB" id="A0A6N9PWV4"/>
<dbReference type="PANTHER" id="PTHR13812">
    <property type="entry name" value="KETIMINE REDUCTASE MU-CRYSTALLIN"/>
    <property type="match status" value="1"/>
</dbReference>
<dbReference type="RefSeq" id="WP_160644477.1">
    <property type="nucleotide sequence ID" value="NZ_SIJB01000007.1"/>
</dbReference>
<evidence type="ECO:0000313" key="1">
    <source>
        <dbReference type="EMBL" id="NBI27991.1"/>
    </source>
</evidence>
<dbReference type="SUPFAM" id="SSF51735">
    <property type="entry name" value="NAD(P)-binding Rossmann-fold domains"/>
    <property type="match status" value="1"/>
</dbReference>
<accession>A0A6N9PWV4</accession>
<dbReference type="PANTHER" id="PTHR13812:SF19">
    <property type="entry name" value="KETIMINE REDUCTASE MU-CRYSTALLIN"/>
    <property type="match status" value="1"/>
</dbReference>